<evidence type="ECO:0008006" key="6">
    <source>
        <dbReference type="Google" id="ProtNLM"/>
    </source>
</evidence>
<organism evidence="4 5">
    <name type="scientific">Stylonychia lemnae</name>
    <name type="common">Ciliate</name>
    <dbReference type="NCBI Taxonomy" id="5949"/>
    <lineage>
        <taxon>Eukaryota</taxon>
        <taxon>Sar</taxon>
        <taxon>Alveolata</taxon>
        <taxon>Ciliophora</taxon>
        <taxon>Intramacronucleata</taxon>
        <taxon>Spirotrichea</taxon>
        <taxon>Stichotrichia</taxon>
        <taxon>Sporadotrichida</taxon>
        <taxon>Oxytrichidae</taxon>
        <taxon>Stylonychinae</taxon>
        <taxon>Stylonychia</taxon>
    </lineage>
</organism>
<feature type="chain" id="PRO_5012723335" description="Transmembrane protein" evidence="3">
    <location>
        <begin position="16"/>
        <end position="812"/>
    </location>
</feature>
<keyword evidence="2" id="KW-0472">Membrane</keyword>
<keyword evidence="5" id="KW-1185">Reference proteome</keyword>
<sequence>MVAIVLLLLGILVKAAIHSIDSKNYDSALFRIIIDYLHTLMIIRNYDLNWPETLEWALDTFTIVGQANDKIFSIDCYIKGKSTQPVMVSKLILALLAPAVVFILMYLLWNLCCVCYFTREQERNRIQGKIFSIFEALKEESLRISKMMPSKREEVQRHIYISTSVILYLSYPLLCMKAFSVFQCITLDKGEQFLFEQLDIPCWDKQHSLWISLLAIPTILIWIIGKTDVFNFLIGVPLFTFFKIFRKRRDLDKKEQLYHYGFWYNAMKDKYYYWEFLGFLKKFLLILNYKIITNHNAIYKLSGIIGGILYVIMDLSGQDDLQLDQREYFKKQVYSPQSYMFMCYIILQNLYFLVNWVREYMITIKSGILRKNWPILIRRIWVWMLYRPLNWRAFKVDYIGVFELQKLLLQSDDGKKNDETFFNNLTQQNLLQTETQNYYTSETNTAIGQENGYQQAQKRLSLLMVGVSQNTNLMNFFDEENGPSKQLKILRNSKDTFKKNQRTKNKINSIKQPQIGSPLRLKNDFDLKYDDYHLTNATSLKENSQKEVQNDVDLKTYIQFSEGNLMKKIIDQQFQFEDMQAEFIQKQRIRDQRKKQRKLKGKKQQTLVEYQDGVQTTTIIGHLGNPKRGQRQLPQKFWEKQKEMLENKGLDLDVSSESYNIFDDSSESSDNKQKMLERQKTFLSRQETIKKQTLKQSKSNSSEKSYISSSSSSSRSPKQFSSSKSDKSNCRSQTLNGLDTHLIKDPNMLFNPSPRKFIISRANTTNFMQKMINPLKMEIVLQLADKIQIAISQKLLQIIIGNYLFSFQEDLL</sequence>
<feature type="compositionally biased region" description="Low complexity" evidence="1">
    <location>
        <begin position="697"/>
        <end position="723"/>
    </location>
</feature>
<dbReference type="EMBL" id="CCKQ01013405">
    <property type="protein sequence ID" value="CDW85070.1"/>
    <property type="molecule type" value="Genomic_DNA"/>
</dbReference>
<accession>A0A078ARI1</accession>
<feature type="transmembrane region" description="Helical" evidence="2">
    <location>
        <begin position="91"/>
        <end position="117"/>
    </location>
</feature>
<dbReference type="PANTHER" id="PTHR11319">
    <property type="entry name" value="G PROTEIN-COUPLED RECEPTOR-RELATED"/>
    <property type="match status" value="1"/>
</dbReference>
<dbReference type="InParanoid" id="A0A078ARI1"/>
<keyword evidence="2" id="KW-0812">Transmembrane</keyword>
<evidence type="ECO:0000313" key="5">
    <source>
        <dbReference type="Proteomes" id="UP000039865"/>
    </source>
</evidence>
<keyword evidence="2" id="KW-1133">Transmembrane helix</keyword>
<keyword evidence="3" id="KW-0732">Signal</keyword>
<feature type="region of interest" description="Disordered" evidence="1">
    <location>
        <begin position="680"/>
        <end position="731"/>
    </location>
</feature>
<evidence type="ECO:0000256" key="2">
    <source>
        <dbReference type="SAM" id="Phobius"/>
    </source>
</evidence>
<dbReference type="OrthoDB" id="10035969at2759"/>
<gene>
    <name evidence="4" type="primary">Contig12208.g13042</name>
    <name evidence="4" type="ORF">STYLEM_14140</name>
</gene>
<feature type="transmembrane region" description="Helical" evidence="2">
    <location>
        <begin position="229"/>
        <end position="245"/>
    </location>
</feature>
<feature type="transmembrane region" description="Helical" evidence="2">
    <location>
        <begin position="338"/>
        <end position="357"/>
    </location>
</feature>
<dbReference type="AlphaFoldDB" id="A0A078ARI1"/>
<evidence type="ECO:0000256" key="3">
    <source>
        <dbReference type="SAM" id="SignalP"/>
    </source>
</evidence>
<dbReference type="PANTHER" id="PTHR11319:SF35">
    <property type="entry name" value="OUTER MEMBRANE PROTEIN PMPC-RELATED"/>
    <property type="match status" value="1"/>
</dbReference>
<evidence type="ECO:0000256" key="1">
    <source>
        <dbReference type="SAM" id="MobiDB-lite"/>
    </source>
</evidence>
<feature type="signal peptide" evidence="3">
    <location>
        <begin position="1"/>
        <end position="15"/>
    </location>
</feature>
<protein>
    <recommendedName>
        <fullName evidence="6">Transmembrane protein</fullName>
    </recommendedName>
</protein>
<evidence type="ECO:0000313" key="4">
    <source>
        <dbReference type="EMBL" id="CDW85070.1"/>
    </source>
</evidence>
<name>A0A078ARI1_STYLE</name>
<feature type="transmembrane region" description="Helical" evidence="2">
    <location>
        <begin position="297"/>
        <end position="317"/>
    </location>
</feature>
<reference evidence="4 5" key="1">
    <citation type="submission" date="2014-06" db="EMBL/GenBank/DDBJ databases">
        <authorList>
            <person name="Swart Estienne"/>
        </authorList>
    </citation>
    <scope>NUCLEOTIDE SEQUENCE [LARGE SCALE GENOMIC DNA]</scope>
    <source>
        <strain evidence="4 5">130c</strain>
    </source>
</reference>
<proteinExistence type="predicted"/>
<dbReference type="Proteomes" id="UP000039865">
    <property type="component" value="Unassembled WGS sequence"/>
</dbReference>